<dbReference type="EMBL" id="LR796392">
    <property type="protein sequence ID" value="CAB4141584.1"/>
    <property type="molecule type" value="Genomic_DNA"/>
</dbReference>
<sequence>MKKLLNGLLALLIGTALAILLMEWFVGCGETYIDSKGERHKYACLFLDLK</sequence>
<organism evidence="1">
    <name type="scientific">uncultured Caudovirales phage</name>
    <dbReference type="NCBI Taxonomy" id="2100421"/>
    <lineage>
        <taxon>Viruses</taxon>
        <taxon>Duplodnaviria</taxon>
        <taxon>Heunggongvirae</taxon>
        <taxon>Uroviricota</taxon>
        <taxon>Caudoviricetes</taxon>
        <taxon>Peduoviridae</taxon>
        <taxon>Maltschvirus</taxon>
        <taxon>Maltschvirus maltsch</taxon>
    </lineage>
</organism>
<evidence type="ECO:0000313" key="1">
    <source>
        <dbReference type="EMBL" id="CAB4141584.1"/>
    </source>
</evidence>
<gene>
    <name evidence="1" type="ORF">UFOVP416_41</name>
</gene>
<name>A0A6J5M471_9CAUD</name>
<proteinExistence type="predicted"/>
<reference evidence="1" key="1">
    <citation type="submission" date="2020-04" db="EMBL/GenBank/DDBJ databases">
        <authorList>
            <person name="Chiriac C."/>
            <person name="Salcher M."/>
            <person name="Ghai R."/>
            <person name="Kavagutti S V."/>
        </authorList>
    </citation>
    <scope>NUCLEOTIDE SEQUENCE</scope>
</reference>
<accession>A0A6J5M471</accession>
<protein>
    <submittedName>
        <fullName evidence="1">Uncharacterized protein</fullName>
    </submittedName>
</protein>